<sequence>MDEDEDEEEDYLVTDEVGDDNEASRSEDTIGMRPTLILSESQIPHTQTSITVVLSQVLNSQALAAMASLSQPRQSLSVEAIASRPRPPRRPSPSSPSLQGIYFQMESNSMDVVARTFKSSPKLQQKS</sequence>
<feature type="region of interest" description="Disordered" evidence="1">
    <location>
        <begin position="68"/>
        <end position="99"/>
    </location>
</feature>
<organism evidence="2 3">
    <name type="scientific">Stylosanthes scabra</name>
    <dbReference type="NCBI Taxonomy" id="79078"/>
    <lineage>
        <taxon>Eukaryota</taxon>
        <taxon>Viridiplantae</taxon>
        <taxon>Streptophyta</taxon>
        <taxon>Embryophyta</taxon>
        <taxon>Tracheophyta</taxon>
        <taxon>Spermatophyta</taxon>
        <taxon>Magnoliopsida</taxon>
        <taxon>eudicotyledons</taxon>
        <taxon>Gunneridae</taxon>
        <taxon>Pentapetalae</taxon>
        <taxon>rosids</taxon>
        <taxon>fabids</taxon>
        <taxon>Fabales</taxon>
        <taxon>Fabaceae</taxon>
        <taxon>Papilionoideae</taxon>
        <taxon>50 kb inversion clade</taxon>
        <taxon>dalbergioids sensu lato</taxon>
        <taxon>Dalbergieae</taxon>
        <taxon>Pterocarpus clade</taxon>
        <taxon>Stylosanthes</taxon>
    </lineage>
</organism>
<protein>
    <submittedName>
        <fullName evidence="2">Uncharacterized protein</fullName>
    </submittedName>
</protein>
<evidence type="ECO:0000313" key="3">
    <source>
        <dbReference type="Proteomes" id="UP001341840"/>
    </source>
</evidence>
<evidence type="ECO:0000256" key="1">
    <source>
        <dbReference type="SAM" id="MobiDB-lite"/>
    </source>
</evidence>
<reference evidence="2 3" key="1">
    <citation type="journal article" date="2023" name="Plants (Basel)">
        <title>Bridging the Gap: Combining Genomics and Transcriptomics Approaches to Understand Stylosanthes scabra, an Orphan Legume from the Brazilian Caatinga.</title>
        <authorList>
            <person name="Ferreira-Neto J.R.C."/>
            <person name="da Silva M.D."/>
            <person name="Binneck E."/>
            <person name="de Melo N.F."/>
            <person name="da Silva R.H."/>
            <person name="de Melo A.L.T.M."/>
            <person name="Pandolfi V."/>
            <person name="Bustamante F.O."/>
            <person name="Brasileiro-Vidal A.C."/>
            <person name="Benko-Iseppon A.M."/>
        </authorList>
    </citation>
    <scope>NUCLEOTIDE SEQUENCE [LARGE SCALE GENOMIC DNA]</scope>
    <source>
        <tissue evidence="2">Leaves</tissue>
    </source>
</reference>
<proteinExistence type="predicted"/>
<gene>
    <name evidence="2" type="ORF">PIB30_079444</name>
</gene>
<comment type="caution">
    <text evidence="2">The sequence shown here is derived from an EMBL/GenBank/DDBJ whole genome shotgun (WGS) entry which is preliminary data.</text>
</comment>
<dbReference type="Proteomes" id="UP001341840">
    <property type="component" value="Unassembled WGS sequence"/>
</dbReference>
<name>A0ABU6YTU8_9FABA</name>
<feature type="compositionally biased region" description="Acidic residues" evidence="1">
    <location>
        <begin position="1"/>
        <end position="21"/>
    </location>
</feature>
<keyword evidence="3" id="KW-1185">Reference proteome</keyword>
<accession>A0ABU6YTU8</accession>
<feature type="region of interest" description="Disordered" evidence="1">
    <location>
        <begin position="1"/>
        <end position="31"/>
    </location>
</feature>
<evidence type="ECO:0000313" key="2">
    <source>
        <dbReference type="EMBL" id="MED6212048.1"/>
    </source>
</evidence>
<dbReference type="EMBL" id="JASCZI010242782">
    <property type="protein sequence ID" value="MED6212048.1"/>
    <property type="molecule type" value="Genomic_DNA"/>
</dbReference>